<dbReference type="Pfam" id="PF03466">
    <property type="entry name" value="LysR_substrate"/>
    <property type="match status" value="1"/>
</dbReference>
<reference evidence="3" key="1">
    <citation type="submission" date="2024-06" db="EMBL/GenBank/DDBJ databases">
        <authorList>
            <consortium name="consrtm"/>
            <person name="Uemura M."/>
            <person name="Terahara T."/>
        </authorList>
    </citation>
    <scope>NUCLEOTIDE SEQUENCE</scope>
    <source>
        <strain evidence="3">KM77-8</strain>
    </source>
</reference>
<dbReference type="SUPFAM" id="SSF53850">
    <property type="entry name" value="Periplasmic binding protein-like II"/>
    <property type="match status" value="1"/>
</dbReference>
<dbReference type="Gene3D" id="3.40.190.290">
    <property type="match status" value="1"/>
</dbReference>
<dbReference type="AlphaFoldDB" id="A0AAT9HN15"/>
<dbReference type="EMBL" id="AP035768">
    <property type="protein sequence ID" value="BFO18616.1"/>
    <property type="molecule type" value="Genomic_DNA"/>
</dbReference>
<evidence type="ECO:0000313" key="3">
    <source>
        <dbReference type="EMBL" id="BFO18616.1"/>
    </source>
</evidence>
<protein>
    <recommendedName>
        <fullName evidence="2">LysR substrate-binding domain-containing protein</fullName>
    </recommendedName>
</protein>
<proteinExistence type="inferred from homology"/>
<comment type="similarity">
    <text evidence="1">Belongs to the LysR transcriptional regulatory family.</text>
</comment>
<organism evidence="3">
    <name type="scientific">Streptomyces haneummycinicus</name>
    <dbReference type="NCBI Taxonomy" id="3074435"/>
    <lineage>
        <taxon>Bacteria</taxon>
        <taxon>Bacillati</taxon>
        <taxon>Actinomycetota</taxon>
        <taxon>Actinomycetes</taxon>
        <taxon>Kitasatosporales</taxon>
        <taxon>Streptomycetaceae</taxon>
        <taxon>Streptomyces</taxon>
    </lineage>
</organism>
<dbReference type="PANTHER" id="PTHR30537:SF5">
    <property type="entry name" value="HTH-TYPE TRANSCRIPTIONAL ACTIVATOR TTDR-RELATED"/>
    <property type="match status" value="1"/>
</dbReference>
<feature type="domain" description="LysR substrate-binding" evidence="2">
    <location>
        <begin position="4"/>
        <end position="75"/>
    </location>
</feature>
<dbReference type="InterPro" id="IPR058163">
    <property type="entry name" value="LysR-type_TF_proteobact-type"/>
</dbReference>
<evidence type="ECO:0000259" key="2">
    <source>
        <dbReference type="Pfam" id="PF03466"/>
    </source>
</evidence>
<reference evidence="3" key="2">
    <citation type="submission" date="2024-07" db="EMBL/GenBank/DDBJ databases">
        <title>Streptomyces haneummycinica sp. nov., a new antibiotic-producing actinobacterium isolated from marine sediment.</title>
        <authorList>
            <person name="Uemura M."/>
            <person name="Hamada M."/>
            <person name="Hirano S."/>
            <person name="Kobayashi K."/>
            <person name="Ohshiro T."/>
            <person name="Kobayashi T."/>
            <person name="Terahara T."/>
        </authorList>
    </citation>
    <scope>NUCLEOTIDE SEQUENCE</scope>
    <source>
        <strain evidence="3">KM77-8</strain>
    </source>
</reference>
<dbReference type="InterPro" id="IPR005119">
    <property type="entry name" value="LysR_subst-bd"/>
</dbReference>
<dbReference type="PANTHER" id="PTHR30537">
    <property type="entry name" value="HTH-TYPE TRANSCRIPTIONAL REGULATOR"/>
    <property type="match status" value="1"/>
</dbReference>
<gene>
    <name evidence="3" type="ORF">SHKM778_50040</name>
</gene>
<accession>A0AAT9HN15</accession>
<name>A0AAT9HN15_9ACTN</name>
<evidence type="ECO:0000256" key="1">
    <source>
        <dbReference type="ARBA" id="ARBA00009437"/>
    </source>
</evidence>
<sequence>MSGSLSSNDGGIVTGWALQGRGVIMRSEWQVRPYVESGELVRVLPHIPTPAADVYALYEDDGHVPRRVTELIEHLVVGLPGRLRAH</sequence>